<proteinExistence type="predicted"/>
<gene>
    <name evidence="2" type="ORF">NARC_160024</name>
</gene>
<feature type="compositionally biased region" description="Gly residues" evidence="1">
    <location>
        <begin position="44"/>
        <end position="53"/>
    </location>
</feature>
<organism evidence="2 3">
    <name type="scientific">Candidatus Nitrosocosmicus arcticus</name>
    <dbReference type="NCBI Taxonomy" id="2035267"/>
    <lineage>
        <taxon>Archaea</taxon>
        <taxon>Nitrososphaerota</taxon>
        <taxon>Nitrososphaeria</taxon>
        <taxon>Nitrososphaerales</taxon>
        <taxon>Nitrososphaeraceae</taxon>
        <taxon>Candidatus Nitrosocosmicus</taxon>
    </lineage>
</organism>
<dbReference type="RefSeq" id="WP_186434293.1">
    <property type="nucleotide sequence ID" value="NZ_ML675591.1"/>
</dbReference>
<dbReference type="AlphaFoldDB" id="A0A557SRS6"/>
<feature type="region of interest" description="Disordered" evidence="1">
    <location>
        <begin position="1"/>
        <end position="53"/>
    </location>
</feature>
<accession>A0A557SRS6</accession>
<dbReference type="Proteomes" id="UP000315289">
    <property type="component" value="Unassembled WGS sequence"/>
</dbReference>
<protein>
    <submittedName>
        <fullName evidence="2">Uncharacterized protein</fullName>
    </submittedName>
</protein>
<name>A0A557SRS6_9ARCH</name>
<evidence type="ECO:0000313" key="3">
    <source>
        <dbReference type="Proteomes" id="UP000315289"/>
    </source>
</evidence>
<sequence length="53" mass="5712">MSEEKKPESDSSENDKLNKEMLKPVTKSDSELEDELKELEVENSGGGKDGGGG</sequence>
<evidence type="ECO:0000256" key="1">
    <source>
        <dbReference type="SAM" id="MobiDB-lite"/>
    </source>
</evidence>
<reference evidence="2 3" key="1">
    <citation type="journal article" date="2019" name="Front. Microbiol.">
        <title>Ammonia Oxidation by the Arctic Terrestrial Thaumarchaeote Candidatus Nitrosocosmicus arcticus Is Stimulated by Increasing Temperatures.</title>
        <authorList>
            <person name="Alves R.J.E."/>
            <person name="Kerou M."/>
            <person name="Zappe A."/>
            <person name="Bittner R."/>
            <person name="Abby S.S."/>
            <person name="Schmidt H.A."/>
            <person name="Pfeifer K."/>
            <person name="Schleper C."/>
        </authorList>
    </citation>
    <scope>NUCLEOTIDE SEQUENCE [LARGE SCALE GENOMIC DNA]</scope>
    <source>
        <strain evidence="2 3">Kfb</strain>
    </source>
</reference>
<feature type="compositionally biased region" description="Basic and acidic residues" evidence="1">
    <location>
        <begin position="1"/>
        <end position="30"/>
    </location>
</feature>
<comment type="caution">
    <text evidence="2">The sequence shown here is derived from an EMBL/GenBank/DDBJ whole genome shotgun (WGS) entry which is preliminary data.</text>
</comment>
<keyword evidence="3" id="KW-1185">Reference proteome</keyword>
<evidence type="ECO:0000313" key="2">
    <source>
        <dbReference type="EMBL" id="TVP39311.1"/>
    </source>
</evidence>
<dbReference type="EMBL" id="VOAH01000016">
    <property type="protein sequence ID" value="TVP39311.1"/>
    <property type="molecule type" value="Genomic_DNA"/>
</dbReference>